<protein>
    <recommendedName>
        <fullName evidence="5">PadR family transcriptional regulator</fullName>
    </recommendedName>
</protein>
<name>A0A0R1KAR0_9LACO</name>
<dbReference type="PANTHER" id="PTHR43252:SF2">
    <property type="entry name" value="TRANSCRIPTION REGULATOR, PADR-LIKE FAMILY"/>
    <property type="match status" value="1"/>
</dbReference>
<dbReference type="InterPro" id="IPR036390">
    <property type="entry name" value="WH_DNA-bd_sf"/>
</dbReference>
<dbReference type="SUPFAM" id="SSF46785">
    <property type="entry name" value="Winged helix' DNA-binding domain"/>
    <property type="match status" value="1"/>
</dbReference>
<dbReference type="EMBL" id="AZDZ01000003">
    <property type="protein sequence ID" value="KRK80424.1"/>
    <property type="molecule type" value="Genomic_DNA"/>
</dbReference>
<feature type="domain" description="Transcription regulator PadR N-terminal" evidence="1">
    <location>
        <begin position="6"/>
        <end position="78"/>
    </location>
</feature>
<proteinExistence type="predicted"/>
<dbReference type="PANTHER" id="PTHR43252">
    <property type="entry name" value="TRANSCRIPTIONAL REGULATOR YQJI"/>
    <property type="match status" value="1"/>
</dbReference>
<dbReference type="InterPro" id="IPR036388">
    <property type="entry name" value="WH-like_DNA-bd_sf"/>
</dbReference>
<evidence type="ECO:0000259" key="2">
    <source>
        <dbReference type="Pfam" id="PF10400"/>
    </source>
</evidence>
<dbReference type="eggNOG" id="COG1695">
    <property type="taxonomic scope" value="Bacteria"/>
</dbReference>
<dbReference type="Gene3D" id="6.10.140.190">
    <property type="match status" value="1"/>
</dbReference>
<dbReference type="Pfam" id="PF10400">
    <property type="entry name" value="Vir_act_alpha_C"/>
    <property type="match status" value="1"/>
</dbReference>
<sequence length="171" mass="20209">MLPYILLGLINNQTKMSGYQISQEFNHEIGEFWHASHSQIYPELQRMISDGWIEPDAEVSDSKSIFYLITFDGKNILQEWLSEPLSEKDDLFSLKLYFIKNQDSPLLRELVEQQLQINSSHYEHLRSRRELVFPDEASIQNSYGHSLILNRAIERERNHINWLKSTLDNLE</sequence>
<comment type="caution">
    <text evidence="3">The sequence shown here is derived from an EMBL/GenBank/DDBJ whole genome shotgun (WGS) entry which is preliminary data.</text>
</comment>
<evidence type="ECO:0000313" key="4">
    <source>
        <dbReference type="Proteomes" id="UP000051248"/>
    </source>
</evidence>
<evidence type="ECO:0000259" key="1">
    <source>
        <dbReference type="Pfam" id="PF03551"/>
    </source>
</evidence>
<accession>A0A0R1KAR0</accession>
<reference evidence="3 4" key="1">
    <citation type="journal article" date="2015" name="Genome Announc.">
        <title>Expanding the biotechnology potential of lactobacilli through comparative genomics of 213 strains and associated genera.</title>
        <authorList>
            <person name="Sun Z."/>
            <person name="Harris H.M."/>
            <person name="McCann A."/>
            <person name="Guo C."/>
            <person name="Argimon S."/>
            <person name="Zhang W."/>
            <person name="Yang X."/>
            <person name="Jeffery I.B."/>
            <person name="Cooney J.C."/>
            <person name="Kagawa T.F."/>
            <person name="Liu W."/>
            <person name="Song Y."/>
            <person name="Salvetti E."/>
            <person name="Wrobel A."/>
            <person name="Rasinkangas P."/>
            <person name="Parkhill J."/>
            <person name="Rea M.C."/>
            <person name="O'Sullivan O."/>
            <person name="Ritari J."/>
            <person name="Douillard F.P."/>
            <person name="Paul Ross R."/>
            <person name="Yang R."/>
            <person name="Briner A.E."/>
            <person name="Felis G.E."/>
            <person name="de Vos W.M."/>
            <person name="Barrangou R."/>
            <person name="Klaenhammer T.R."/>
            <person name="Caufield P.W."/>
            <person name="Cui Y."/>
            <person name="Zhang H."/>
            <person name="O'Toole P.W."/>
        </authorList>
    </citation>
    <scope>NUCLEOTIDE SEQUENCE [LARGE SCALE GENOMIC DNA]</scope>
    <source>
        <strain evidence="3 4">DSM 19682</strain>
    </source>
</reference>
<dbReference type="Pfam" id="PF03551">
    <property type="entry name" value="PadR"/>
    <property type="match status" value="1"/>
</dbReference>
<dbReference type="AlphaFoldDB" id="A0A0R1KAR0"/>
<dbReference type="InterPro" id="IPR018309">
    <property type="entry name" value="Tscrpt_reg_PadR_C"/>
</dbReference>
<dbReference type="PATRIC" id="fig|1423775.4.peg.1882"/>
<gene>
    <name evidence="3" type="ORF">FD03_GL001845</name>
</gene>
<organism evidence="3 4">
    <name type="scientific">Companilactobacillus nodensis DSM 19682 = JCM 14932 = NBRC 107160</name>
    <dbReference type="NCBI Taxonomy" id="1423775"/>
    <lineage>
        <taxon>Bacteria</taxon>
        <taxon>Bacillati</taxon>
        <taxon>Bacillota</taxon>
        <taxon>Bacilli</taxon>
        <taxon>Lactobacillales</taxon>
        <taxon>Lactobacillaceae</taxon>
        <taxon>Companilactobacillus</taxon>
    </lineage>
</organism>
<dbReference type="Gene3D" id="1.10.10.10">
    <property type="entry name" value="Winged helix-like DNA-binding domain superfamily/Winged helix DNA-binding domain"/>
    <property type="match status" value="1"/>
</dbReference>
<evidence type="ECO:0000313" key="3">
    <source>
        <dbReference type="EMBL" id="KRK80424.1"/>
    </source>
</evidence>
<keyword evidence="4" id="KW-1185">Reference proteome</keyword>
<evidence type="ECO:0008006" key="5">
    <source>
        <dbReference type="Google" id="ProtNLM"/>
    </source>
</evidence>
<dbReference type="InterPro" id="IPR005149">
    <property type="entry name" value="Tscrpt_reg_PadR_N"/>
</dbReference>
<dbReference type="STRING" id="1423775.FD03_GL001845"/>
<feature type="domain" description="Transcription regulator PadR C-terminal" evidence="2">
    <location>
        <begin position="92"/>
        <end position="171"/>
    </location>
</feature>
<dbReference type="Proteomes" id="UP000051248">
    <property type="component" value="Unassembled WGS sequence"/>
</dbReference>